<dbReference type="PANTHER" id="PTHR18964">
    <property type="entry name" value="ROK (REPRESSOR, ORF, KINASE) FAMILY"/>
    <property type="match status" value="1"/>
</dbReference>
<dbReference type="AlphaFoldDB" id="A0A1H9ZSS4"/>
<dbReference type="GO" id="GO:0006096">
    <property type="term" value="P:glycolytic process"/>
    <property type="evidence" value="ECO:0007669"/>
    <property type="project" value="InterPro"/>
</dbReference>
<dbReference type="InterPro" id="IPR049874">
    <property type="entry name" value="ROK_cs"/>
</dbReference>
<evidence type="ECO:0000256" key="7">
    <source>
        <dbReference type="ARBA" id="ARBA00022840"/>
    </source>
</evidence>
<evidence type="ECO:0000313" key="9">
    <source>
        <dbReference type="EMBL" id="SES84390.1"/>
    </source>
</evidence>
<dbReference type="STRING" id="1120990.SAMN03080614_101236"/>
<evidence type="ECO:0000256" key="3">
    <source>
        <dbReference type="ARBA" id="ARBA00014701"/>
    </source>
</evidence>
<evidence type="ECO:0000256" key="5">
    <source>
        <dbReference type="ARBA" id="ARBA00022741"/>
    </source>
</evidence>
<dbReference type="RefSeq" id="WP_091349812.1">
    <property type="nucleotide sequence ID" value="NZ_FOIF01000012.1"/>
</dbReference>
<proteinExistence type="inferred from homology"/>
<evidence type="ECO:0000313" key="10">
    <source>
        <dbReference type="Proteomes" id="UP000243819"/>
    </source>
</evidence>
<dbReference type="GO" id="GO:0004340">
    <property type="term" value="F:glucokinase activity"/>
    <property type="evidence" value="ECO:0007669"/>
    <property type="project" value="UniProtKB-EC"/>
</dbReference>
<comment type="similarity">
    <text evidence="1">Belongs to the ROK (NagC/XylR) family.</text>
</comment>
<keyword evidence="5" id="KW-0547">Nucleotide-binding</keyword>
<dbReference type="Gene3D" id="3.30.420.40">
    <property type="match status" value="2"/>
</dbReference>
<dbReference type="PROSITE" id="PS01125">
    <property type="entry name" value="ROK"/>
    <property type="match status" value="1"/>
</dbReference>
<keyword evidence="10" id="KW-1185">Reference proteome</keyword>
<evidence type="ECO:0000256" key="4">
    <source>
        <dbReference type="ARBA" id="ARBA00022679"/>
    </source>
</evidence>
<dbReference type="GO" id="GO:0005737">
    <property type="term" value="C:cytoplasm"/>
    <property type="evidence" value="ECO:0007669"/>
    <property type="project" value="InterPro"/>
</dbReference>
<reference evidence="10" key="1">
    <citation type="submission" date="2016-10" db="EMBL/GenBank/DDBJ databases">
        <authorList>
            <person name="Varghese N."/>
            <person name="Submissions S."/>
        </authorList>
    </citation>
    <scope>NUCLEOTIDE SEQUENCE [LARGE SCALE GENOMIC DNA]</scope>
    <source>
        <strain evidence="10">DSM 13577</strain>
    </source>
</reference>
<keyword evidence="7" id="KW-0067">ATP-binding</keyword>
<evidence type="ECO:0000256" key="2">
    <source>
        <dbReference type="ARBA" id="ARBA00012323"/>
    </source>
</evidence>
<dbReference type="Proteomes" id="UP000243819">
    <property type="component" value="Unassembled WGS sequence"/>
</dbReference>
<keyword evidence="4" id="KW-0808">Transferase</keyword>
<dbReference type="InterPro" id="IPR043129">
    <property type="entry name" value="ATPase_NBD"/>
</dbReference>
<dbReference type="NCBIfam" id="TIGR00744">
    <property type="entry name" value="ROK_glcA_fam"/>
    <property type="match status" value="1"/>
</dbReference>
<accession>A0A1H9ZSS4</accession>
<evidence type="ECO:0000256" key="6">
    <source>
        <dbReference type="ARBA" id="ARBA00022777"/>
    </source>
</evidence>
<sequence>MEELIIGVDLGGTNIAAALVKKDGSIIKKISNPTEANKGKDVVITNLIATIEELLGYVDHNKKIKGIGIGIPGVCDIEKGLVKFAPNLFWENVEIVKILESKFNLPVFIDNDANAAALGEVWCGAGKGKRDIVCITLGTGVGCGIILNGEIFHGAGNGAGELGHITVKEDGPKCNCGNNGCLEVLVAAPAIAKKGKDALLKGDTLLRDITDLEKLTAKDVFDAAKKGDKICLDIIKDVANNLGLAIANVINILNPQMIIIGGGVAAAGDILFKPLEEVVAKRALKDLYKDVEIVPAQLGNDAGIIGAAALVK</sequence>
<dbReference type="OrthoDB" id="9810372at2"/>
<dbReference type="GO" id="GO:0005524">
    <property type="term" value="F:ATP binding"/>
    <property type="evidence" value="ECO:0007669"/>
    <property type="project" value="UniProtKB-KW"/>
</dbReference>
<gene>
    <name evidence="9" type="ORF">SAMN03080614_101236</name>
</gene>
<dbReference type="EMBL" id="FOIF01000012">
    <property type="protein sequence ID" value="SES84390.1"/>
    <property type="molecule type" value="Genomic_DNA"/>
</dbReference>
<dbReference type="PANTHER" id="PTHR18964:SF149">
    <property type="entry name" value="BIFUNCTIONAL UDP-N-ACETYLGLUCOSAMINE 2-EPIMERASE_N-ACETYLMANNOSAMINE KINASE"/>
    <property type="match status" value="1"/>
</dbReference>
<dbReference type="InterPro" id="IPR000600">
    <property type="entry name" value="ROK"/>
</dbReference>
<dbReference type="SUPFAM" id="SSF53067">
    <property type="entry name" value="Actin-like ATPase domain"/>
    <property type="match status" value="1"/>
</dbReference>
<dbReference type="Pfam" id="PF00480">
    <property type="entry name" value="ROK"/>
    <property type="match status" value="1"/>
</dbReference>
<dbReference type="InterPro" id="IPR004654">
    <property type="entry name" value="ROK_glcA"/>
</dbReference>
<evidence type="ECO:0000256" key="8">
    <source>
        <dbReference type="ARBA" id="ARBA00032386"/>
    </source>
</evidence>
<organism evidence="9 10">
    <name type="scientific">Anaerobranca gottschalkii DSM 13577</name>
    <dbReference type="NCBI Taxonomy" id="1120990"/>
    <lineage>
        <taxon>Bacteria</taxon>
        <taxon>Bacillati</taxon>
        <taxon>Bacillota</taxon>
        <taxon>Clostridia</taxon>
        <taxon>Eubacteriales</taxon>
        <taxon>Proteinivoracaceae</taxon>
        <taxon>Anaerobranca</taxon>
    </lineage>
</organism>
<dbReference type="EC" id="2.7.1.2" evidence="2"/>
<protein>
    <recommendedName>
        <fullName evidence="3">Glucokinase</fullName>
        <ecNumber evidence="2">2.7.1.2</ecNumber>
    </recommendedName>
    <alternativeName>
        <fullName evidence="8">Glucose kinase</fullName>
    </alternativeName>
</protein>
<keyword evidence="6 9" id="KW-0418">Kinase</keyword>
<evidence type="ECO:0000256" key="1">
    <source>
        <dbReference type="ARBA" id="ARBA00006479"/>
    </source>
</evidence>
<name>A0A1H9ZSS4_9FIRM</name>